<dbReference type="AlphaFoldDB" id="A0AAW2DF27"/>
<feature type="non-terminal residue" evidence="1">
    <location>
        <position position="177"/>
    </location>
</feature>
<dbReference type="Proteomes" id="UP001459277">
    <property type="component" value="Unassembled WGS sequence"/>
</dbReference>
<keyword evidence="2" id="KW-1185">Reference proteome</keyword>
<comment type="caution">
    <text evidence="1">The sequence shown here is derived from an EMBL/GenBank/DDBJ whole genome shotgun (WGS) entry which is preliminary data.</text>
</comment>
<protein>
    <submittedName>
        <fullName evidence="1">Uncharacterized protein</fullName>
    </submittedName>
</protein>
<evidence type="ECO:0000313" key="1">
    <source>
        <dbReference type="EMBL" id="KAL0007236.1"/>
    </source>
</evidence>
<proteinExistence type="predicted"/>
<organism evidence="1 2">
    <name type="scientific">Lithocarpus litseifolius</name>
    <dbReference type="NCBI Taxonomy" id="425828"/>
    <lineage>
        <taxon>Eukaryota</taxon>
        <taxon>Viridiplantae</taxon>
        <taxon>Streptophyta</taxon>
        <taxon>Embryophyta</taxon>
        <taxon>Tracheophyta</taxon>
        <taxon>Spermatophyta</taxon>
        <taxon>Magnoliopsida</taxon>
        <taxon>eudicotyledons</taxon>
        <taxon>Gunneridae</taxon>
        <taxon>Pentapetalae</taxon>
        <taxon>rosids</taxon>
        <taxon>fabids</taxon>
        <taxon>Fagales</taxon>
        <taxon>Fagaceae</taxon>
        <taxon>Lithocarpus</taxon>
    </lineage>
</organism>
<sequence>MSCSSLVGNHKLSQKSVILSLSLPPKVVVLAAFGCEVPVILRQQHICSFLISGVQIQSHKNEYERILDRSWNLMASLTTSGCYTQNNTQVLELLVFPMVGNLALSLSAKAVALGFEFGHGVLCEHEAANMSIGGKELNLMVSLTTSEQIKATTNLAQNLDPVQNFLALKLCNKSWTQ</sequence>
<dbReference type="EMBL" id="JAZDWU010000003">
    <property type="protein sequence ID" value="KAL0007236.1"/>
    <property type="molecule type" value="Genomic_DNA"/>
</dbReference>
<accession>A0AAW2DF27</accession>
<evidence type="ECO:0000313" key="2">
    <source>
        <dbReference type="Proteomes" id="UP001459277"/>
    </source>
</evidence>
<name>A0AAW2DF27_9ROSI</name>
<reference evidence="1 2" key="1">
    <citation type="submission" date="2024-01" db="EMBL/GenBank/DDBJ databases">
        <title>A telomere-to-telomere, gap-free genome of sweet tea (Lithocarpus litseifolius).</title>
        <authorList>
            <person name="Zhou J."/>
        </authorList>
    </citation>
    <scope>NUCLEOTIDE SEQUENCE [LARGE SCALE GENOMIC DNA]</scope>
    <source>
        <strain evidence="1">Zhou-2022a</strain>
        <tissue evidence="1">Leaf</tissue>
    </source>
</reference>
<gene>
    <name evidence="1" type="ORF">SO802_008738</name>
</gene>